<dbReference type="Proteomes" id="UP001295684">
    <property type="component" value="Unassembled WGS sequence"/>
</dbReference>
<gene>
    <name evidence="2" type="ORF">ECRASSUSDP1_LOCUS1980</name>
</gene>
<dbReference type="EMBL" id="CAMPGE010001872">
    <property type="protein sequence ID" value="CAI2360676.1"/>
    <property type="molecule type" value="Genomic_DNA"/>
</dbReference>
<organism evidence="2 3">
    <name type="scientific">Euplotes crassus</name>
    <dbReference type="NCBI Taxonomy" id="5936"/>
    <lineage>
        <taxon>Eukaryota</taxon>
        <taxon>Sar</taxon>
        <taxon>Alveolata</taxon>
        <taxon>Ciliophora</taxon>
        <taxon>Intramacronucleata</taxon>
        <taxon>Spirotrichea</taxon>
        <taxon>Hypotrichia</taxon>
        <taxon>Euplotida</taxon>
        <taxon>Euplotidae</taxon>
        <taxon>Moneuplotes</taxon>
    </lineage>
</organism>
<evidence type="ECO:0000313" key="3">
    <source>
        <dbReference type="Proteomes" id="UP001295684"/>
    </source>
</evidence>
<proteinExistence type="predicted"/>
<dbReference type="AlphaFoldDB" id="A0AAD1X7L8"/>
<evidence type="ECO:0000313" key="2">
    <source>
        <dbReference type="EMBL" id="CAI2360676.1"/>
    </source>
</evidence>
<comment type="caution">
    <text evidence="2">The sequence shown here is derived from an EMBL/GenBank/DDBJ whole genome shotgun (WGS) entry which is preliminary data.</text>
</comment>
<name>A0AAD1X7L8_EUPCR</name>
<feature type="region of interest" description="Disordered" evidence="1">
    <location>
        <begin position="1"/>
        <end position="23"/>
    </location>
</feature>
<evidence type="ECO:0000256" key="1">
    <source>
        <dbReference type="SAM" id="MobiDB-lite"/>
    </source>
</evidence>
<sequence length="481" mass="56559">MARRKRLGSDPKSRSRKKYKKRTTNDTNISKLYNLIPGFSYKDFDEIDNFEKTTLFTKKEKNPNWKLIRKFVHRVFKCDTTQKLLNKFKAMKDKKEGSLIKHTDSVSKIDEMSIKPLHLQLQEKKQRRHNLSVQESKILDLRDDFDKLKAQEEKFGQWVNSMKKGTRSKPLNKVRSICKTPVSTAKHMKLSKTSEKPNNCTSGFKIVTLAFKFRNLSALRLYIKDREFKPLDCLQAINLKLTEDFCIFMSSKGAHRPILGYKFLSLCKNHYKNDQECIRNAISEFKSQKAENKHKIEILDSICQQLEDIEFKLYGNRILMNKSIDIIFSPLLVRLFHSDLRALQVLNSLKLFCKKASVRGPHMHSKSVDQVRKKDYWLLNSKSVNISTPRKLQKLKKIQDKIGPLFERDQKTSSHEIRQQLESMMSKMHHTRSFDKPFRAKTNKSSSALLNCTRNKFRKSTRTQYSQVLSSTKKYEYKKPL</sequence>
<accession>A0AAD1X7L8</accession>
<reference evidence="2" key="1">
    <citation type="submission" date="2023-07" db="EMBL/GenBank/DDBJ databases">
        <authorList>
            <consortium name="AG Swart"/>
            <person name="Singh M."/>
            <person name="Singh A."/>
            <person name="Seah K."/>
            <person name="Emmerich C."/>
        </authorList>
    </citation>
    <scope>NUCLEOTIDE SEQUENCE</scope>
    <source>
        <strain evidence="2">DP1</strain>
    </source>
</reference>
<keyword evidence="3" id="KW-1185">Reference proteome</keyword>
<protein>
    <submittedName>
        <fullName evidence="2">Uncharacterized protein</fullName>
    </submittedName>
</protein>